<feature type="region of interest" description="Disordered" evidence="1">
    <location>
        <begin position="48"/>
        <end position="115"/>
    </location>
</feature>
<evidence type="ECO:0000313" key="4">
    <source>
        <dbReference type="Proteomes" id="UP000075902"/>
    </source>
</evidence>
<keyword evidence="4" id="KW-1185">Reference proteome</keyword>
<reference evidence="4" key="1">
    <citation type="submission" date="2014-01" db="EMBL/GenBank/DDBJ databases">
        <title>The Genome Sequence of Anopheles melas CM1001059_A (V2).</title>
        <authorList>
            <consortium name="The Broad Institute Genomics Platform"/>
            <person name="Neafsey D.E."/>
            <person name="Besansky N."/>
            <person name="Howell P."/>
            <person name="Walton C."/>
            <person name="Young S.K."/>
            <person name="Zeng Q."/>
            <person name="Gargeya S."/>
            <person name="Fitzgerald M."/>
            <person name="Haas B."/>
            <person name="Abouelleil A."/>
            <person name="Allen A.W."/>
            <person name="Alvarado L."/>
            <person name="Arachchi H.M."/>
            <person name="Berlin A.M."/>
            <person name="Chapman S.B."/>
            <person name="Gainer-Dewar J."/>
            <person name="Goldberg J."/>
            <person name="Griggs A."/>
            <person name="Gujja S."/>
            <person name="Hansen M."/>
            <person name="Howarth C."/>
            <person name="Imamovic A."/>
            <person name="Ireland A."/>
            <person name="Larimer J."/>
            <person name="McCowan C."/>
            <person name="Murphy C."/>
            <person name="Pearson M."/>
            <person name="Poon T.W."/>
            <person name="Priest M."/>
            <person name="Roberts A."/>
            <person name="Saif S."/>
            <person name="Shea T."/>
            <person name="Sisk P."/>
            <person name="Sykes S."/>
            <person name="Wortman J."/>
            <person name="Nusbaum C."/>
            <person name="Birren B."/>
        </authorList>
    </citation>
    <scope>NUCLEOTIDE SEQUENCE [LARGE SCALE GENOMIC DNA]</scope>
    <source>
        <strain evidence="4">CM1001059</strain>
    </source>
</reference>
<evidence type="ECO:0000256" key="1">
    <source>
        <dbReference type="SAM" id="MobiDB-lite"/>
    </source>
</evidence>
<feature type="transmembrane region" description="Helical" evidence="2">
    <location>
        <begin position="21"/>
        <end position="40"/>
    </location>
</feature>
<dbReference type="Proteomes" id="UP000075902">
    <property type="component" value="Unassembled WGS sequence"/>
</dbReference>
<protein>
    <submittedName>
        <fullName evidence="3">Uncharacterized protein</fullName>
    </submittedName>
</protein>
<dbReference type="EnsemblMetazoa" id="AMEC021556-RA">
    <property type="protein sequence ID" value="AMEC021556-PA"/>
    <property type="gene ID" value="AMEC021556"/>
</dbReference>
<proteinExistence type="predicted"/>
<dbReference type="AlphaFoldDB" id="A0A182UJK1"/>
<dbReference type="VEuPathDB" id="VectorBase:AMEC021556"/>
<keyword evidence="2" id="KW-0812">Transmembrane</keyword>
<feature type="compositionally biased region" description="Basic and acidic residues" evidence="1">
    <location>
        <begin position="59"/>
        <end position="76"/>
    </location>
</feature>
<evidence type="ECO:0000313" key="3">
    <source>
        <dbReference type="EnsemblMetazoa" id="AMEC021556-PA"/>
    </source>
</evidence>
<accession>A0A182UJK1</accession>
<keyword evidence="2" id="KW-0472">Membrane</keyword>
<feature type="compositionally biased region" description="Low complexity" evidence="1">
    <location>
        <begin position="98"/>
        <end position="107"/>
    </location>
</feature>
<reference evidence="3" key="2">
    <citation type="submission" date="2020-05" db="UniProtKB">
        <authorList>
            <consortium name="EnsemblMetazoa"/>
        </authorList>
    </citation>
    <scope>IDENTIFICATION</scope>
    <source>
        <strain evidence="3">CM1001059</strain>
    </source>
</reference>
<keyword evidence="2" id="KW-1133">Transmembrane helix</keyword>
<evidence type="ECO:0000256" key="2">
    <source>
        <dbReference type="SAM" id="Phobius"/>
    </source>
</evidence>
<sequence length="115" mass="12259">MKLNCTSDPIRGVDCDRVRNAIIITGGTLQGASVIFWVGVKRKPQNCTPIPGAQLPEENSMREWDPGRRPERHFPGHTDTAAAAAEGKTKRSKGVGGFAAHNHGAANQSTDQLAG</sequence>
<organism evidence="3 4">
    <name type="scientific">Anopheles melas</name>
    <dbReference type="NCBI Taxonomy" id="34690"/>
    <lineage>
        <taxon>Eukaryota</taxon>
        <taxon>Metazoa</taxon>
        <taxon>Ecdysozoa</taxon>
        <taxon>Arthropoda</taxon>
        <taxon>Hexapoda</taxon>
        <taxon>Insecta</taxon>
        <taxon>Pterygota</taxon>
        <taxon>Neoptera</taxon>
        <taxon>Endopterygota</taxon>
        <taxon>Diptera</taxon>
        <taxon>Nematocera</taxon>
        <taxon>Culicoidea</taxon>
        <taxon>Culicidae</taxon>
        <taxon>Anophelinae</taxon>
        <taxon>Anopheles</taxon>
    </lineage>
</organism>
<name>A0A182UJK1_9DIPT</name>